<keyword evidence="2 4" id="KW-0238">DNA-binding</keyword>
<proteinExistence type="predicted"/>
<dbReference type="RefSeq" id="WP_103429664.1">
    <property type="nucleotide sequence ID" value="NZ_PPXF01000011.1"/>
</dbReference>
<dbReference type="InterPro" id="IPR050109">
    <property type="entry name" value="HTH-type_TetR-like_transc_reg"/>
</dbReference>
<dbReference type="SUPFAM" id="SSF48498">
    <property type="entry name" value="Tetracyclin repressor-like, C-terminal domain"/>
    <property type="match status" value="1"/>
</dbReference>
<dbReference type="InterPro" id="IPR001647">
    <property type="entry name" value="HTH_TetR"/>
</dbReference>
<dbReference type="PRINTS" id="PR00455">
    <property type="entry name" value="HTHTETR"/>
</dbReference>
<dbReference type="SUPFAM" id="SSF46689">
    <property type="entry name" value="Homeodomain-like"/>
    <property type="match status" value="1"/>
</dbReference>
<feature type="DNA-binding region" description="H-T-H motif" evidence="4">
    <location>
        <begin position="26"/>
        <end position="45"/>
    </location>
</feature>
<evidence type="ECO:0000313" key="7">
    <source>
        <dbReference type="Proteomes" id="UP000237104"/>
    </source>
</evidence>
<dbReference type="GO" id="GO:0000976">
    <property type="term" value="F:transcription cis-regulatory region binding"/>
    <property type="evidence" value="ECO:0007669"/>
    <property type="project" value="TreeGrafter"/>
</dbReference>
<name>A0A2S3ZPV5_9MICO</name>
<dbReference type="InterPro" id="IPR036271">
    <property type="entry name" value="Tet_transcr_reg_TetR-rel_C_sf"/>
</dbReference>
<keyword evidence="3" id="KW-0804">Transcription</keyword>
<dbReference type="OrthoDB" id="9806334at2"/>
<sequence length="182" mass="20093">MRANNRTKILDAAVRVAQRDGARRVTLEATAEEAGLTRGGMMYHFRDRDALTLAMQQHLAALWENRLVEQAGAPADKLTAIERVIAYAGVATASATRAELELILDTGHDPVMHEPWASVQRRWTPTAQEAFDDPRLMRAFLARLAADGLWSFDSLGSEELTASTRRALAQRIVDLAADDDLP</sequence>
<evidence type="ECO:0000256" key="4">
    <source>
        <dbReference type="PROSITE-ProRule" id="PRU00335"/>
    </source>
</evidence>
<evidence type="ECO:0000256" key="3">
    <source>
        <dbReference type="ARBA" id="ARBA00023163"/>
    </source>
</evidence>
<dbReference type="PROSITE" id="PS50977">
    <property type="entry name" value="HTH_TETR_2"/>
    <property type="match status" value="1"/>
</dbReference>
<dbReference type="AlphaFoldDB" id="A0A2S3ZPV5"/>
<evidence type="ECO:0000256" key="2">
    <source>
        <dbReference type="ARBA" id="ARBA00023125"/>
    </source>
</evidence>
<dbReference type="EMBL" id="PPXF01000011">
    <property type="protein sequence ID" value="POH71240.1"/>
    <property type="molecule type" value="Genomic_DNA"/>
</dbReference>
<dbReference type="InterPro" id="IPR041479">
    <property type="entry name" value="TetR_CgmR_C"/>
</dbReference>
<keyword evidence="1" id="KW-0805">Transcription regulation</keyword>
<dbReference type="InterPro" id="IPR009057">
    <property type="entry name" value="Homeodomain-like_sf"/>
</dbReference>
<reference evidence="6 7" key="1">
    <citation type="submission" date="2018-01" db="EMBL/GenBank/DDBJ databases">
        <title>Cryobacterium sp. nov., from glaciers in China.</title>
        <authorList>
            <person name="Liu Q."/>
            <person name="Xin Y.-H."/>
        </authorList>
    </citation>
    <scope>NUCLEOTIDE SEQUENCE [LARGE SCALE GENOMIC DNA]</scope>
    <source>
        <strain evidence="6 7">TMB1-8</strain>
    </source>
</reference>
<organism evidence="6 7">
    <name type="scientific">Cryobacterium zongtaii</name>
    <dbReference type="NCBI Taxonomy" id="1259217"/>
    <lineage>
        <taxon>Bacteria</taxon>
        <taxon>Bacillati</taxon>
        <taxon>Actinomycetota</taxon>
        <taxon>Actinomycetes</taxon>
        <taxon>Micrococcales</taxon>
        <taxon>Microbacteriaceae</taxon>
        <taxon>Cryobacterium</taxon>
    </lineage>
</organism>
<dbReference type="Pfam" id="PF00440">
    <property type="entry name" value="TetR_N"/>
    <property type="match status" value="1"/>
</dbReference>
<dbReference type="PANTHER" id="PTHR30055">
    <property type="entry name" value="HTH-TYPE TRANSCRIPTIONAL REGULATOR RUTR"/>
    <property type="match status" value="1"/>
</dbReference>
<evidence type="ECO:0000256" key="1">
    <source>
        <dbReference type="ARBA" id="ARBA00023015"/>
    </source>
</evidence>
<accession>A0A2S3ZPV5</accession>
<evidence type="ECO:0000313" key="6">
    <source>
        <dbReference type="EMBL" id="POH71240.1"/>
    </source>
</evidence>
<dbReference type="Pfam" id="PF17937">
    <property type="entry name" value="TetR_C_28"/>
    <property type="match status" value="1"/>
</dbReference>
<dbReference type="PANTHER" id="PTHR30055:SF234">
    <property type="entry name" value="HTH-TYPE TRANSCRIPTIONAL REGULATOR BETI"/>
    <property type="match status" value="1"/>
</dbReference>
<evidence type="ECO:0000259" key="5">
    <source>
        <dbReference type="PROSITE" id="PS50977"/>
    </source>
</evidence>
<gene>
    <name evidence="6" type="ORF">C3B59_01135</name>
</gene>
<dbReference type="Gene3D" id="1.10.357.10">
    <property type="entry name" value="Tetracycline Repressor, domain 2"/>
    <property type="match status" value="1"/>
</dbReference>
<comment type="caution">
    <text evidence="6">The sequence shown here is derived from an EMBL/GenBank/DDBJ whole genome shotgun (WGS) entry which is preliminary data.</text>
</comment>
<protein>
    <submittedName>
        <fullName evidence="6">TetR family transcriptional regulator</fullName>
    </submittedName>
</protein>
<dbReference type="Proteomes" id="UP000237104">
    <property type="component" value="Unassembled WGS sequence"/>
</dbReference>
<feature type="domain" description="HTH tetR-type" evidence="5">
    <location>
        <begin position="3"/>
        <end position="63"/>
    </location>
</feature>
<dbReference type="GO" id="GO:0003700">
    <property type="term" value="F:DNA-binding transcription factor activity"/>
    <property type="evidence" value="ECO:0007669"/>
    <property type="project" value="TreeGrafter"/>
</dbReference>